<dbReference type="AlphaFoldDB" id="A0A7J6VC09"/>
<gene>
    <name evidence="1" type="ORF">FRX31_028127</name>
</gene>
<name>A0A7J6VC09_THATH</name>
<comment type="caution">
    <text evidence="1">The sequence shown here is derived from an EMBL/GenBank/DDBJ whole genome shotgun (WGS) entry which is preliminary data.</text>
</comment>
<protein>
    <submittedName>
        <fullName evidence="1">Uncharacterized protein</fullName>
    </submittedName>
</protein>
<organism evidence="1 2">
    <name type="scientific">Thalictrum thalictroides</name>
    <name type="common">Rue-anemone</name>
    <name type="synonym">Anemone thalictroides</name>
    <dbReference type="NCBI Taxonomy" id="46969"/>
    <lineage>
        <taxon>Eukaryota</taxon>
        <taxon>Viridiplantae</taxon>
        <taxon>Streptophyta</taxon>
        <taxon>Embryophyta</taxon>
        <taxon>Tracheophyta</taxon>
        <taxon>Spermatophyta</taxon>
        <taxon>Magnoliopsida</taxon>
        <taxon>Ranunculales</taxon>
        <taxon>Ranunculaceae</taxon>
        <taxon>Thalictroideae</taxon>
        <taxon>Thalictrum</taxon>
    </lineage>
</organism>
<dbReference type="Proteomes" id="UP000554482">
    <property type="component" value="Unassembled WGS sequence"/>
</dbReference>
<proteinExistence type="predicted"/>
<keyword evidence="2" id="KW-1185">Reference proteome</keyword>
<accession>A0A7J6VC09</accession>
<dbReference type="EMBL" id="JABWDY010034945">
    <property type="protein sequence ID" value="KAF5182287.1"/>
    <property type="molecule type" value="Genomic_DNA"/>
</dbReference>
<evidence type="ECO:0000313" key="2">
    <source>
        <dbReference type="Proteomes" id="UP000554482"/>
    </source>
</evidence>
<reference evidence="1 2" key="1">
    <citation type="submission" date="2020-06" db="EMBL/GenBank/DDBJ databases">
        <title>Transcriptomic and genomic resources for Thalictrum thalictroides and T. hernandezii: Facilitating candidate gene discovery in an emerging model plant lineage.</title>
        <authorList>
            <person name="Arias T."/>
            <person name="Riano-Pachon D.M."/>
            <person name="Di Stilio V.S."/>
        </authorList>
    </citation>
    <scope>NUCLEOTIDE SEQUENCE [LARGE SCALE GENOMIC DNA]</scope>
    <source>
        <strain evidence="2">cv. WT478/WT964</strain>
        <tissue evidence="1">Leaves</tissue>
    </source>
</reference>
<sequence length="65" mass="7555">METVRVESEYIVATKPRRKGRTELSNFRSIPLKFAKATAPYNNDIKVSLLCYLTNHVLWGPHHKQ</sequence>
<evidence type="ECO:0000313" key="1">
    <source>
        <dbReference type="EMBL" id="KAF5182287.1"/>
    </source>
</evidence>